<dbReference type="Proteomes" id="UP000546213">
    <property type="component" value="Unassembled WGS sequence"/>
</dbReference>
<evidence type="ECO:0000313" key="4">
    <source>
        <dbReference type="Proteomes" id="UP000546213"/>
    </source>
</evidence>
<name>A0A8H5KIE1_9HYPO</name>
<evidence type="ECO:0000313" key="3">
    <source>
        <dbReference type="EMBL" id="KAF5573767.1"/>
    </source>
</evidence>
<proteinExistence type="predicted"/>
<sequence length="111" mass="12134">MSSQGSSSSSTNPPDNRPSELRKLSFVASFEHQKFIEGVSSQAYELGLKAGRGQANLHPDDETQALILSLTDRNDELQKQVKEANDSLLDIAREIGKDNGPTTCRKGLITF</sequence>
<feature type="compositionally biased region" description="Low complexity" evidence="2">
    <location>
        <begin position="1"/>
        <end position="10"/>
    </location>
</feature>
<feature type="region of interest" description="Disordered" evidence="2">
    <location>
        <begin position="1"/>
        <end position="20"/>
    </location>
</feature>
<dbReference type="OrthoDB" id="5092768at2759"/>
<keyword evidence="1" id="KW-0175">Coiled coil</keyword>
<accession>A0A8H5KIE1</accession>
<dbReference type="EMBL" id="JAAOAS010000577">
    <property type="protein sequence ID" value="KAF5573767.1"/>
    <property type="molecule type" value="Genomic_DNA"/>
</dbReference>
<organism evidence="3 4">
    <name type="scientific">Fusarium pseudocircinatum</name>
    <dbReference type="NCBI Taxonomy" id="56676"/>
    <lineage>
        <taxon>Eukaryota</taxon>
        <taxon>Fungi</taxon>
        <taxon>Dikarya</taxon>
        <taxon>Ascomycota</taxon>
        <taxon>Pezizomycotina</taxon>
        <taxon>Sordariomycetes</taxon>
        <taxon>Hypocreomycetidae</taxon>
        <taxon>Hypocreales</taxon>
        <taxon>Nectriaceae</taxon>
        <taxon>Fusarium</taxon>
        <taxon>Fusarium fujikuroi species complex</taxon>
    </lineage>
</organism>
<evidence type="ECO:0000256" key="1">
    <source>
        <dbReference type="SAM" id="Coils"/>
    </source>
</evidence>
<gene>
    <name evidence="3" type="ORF">FPCIR_13848</name>
</gene>
<protein>
    <submittedName>
        <fullName evidence="3">Uncharacterized protein</fullName>
    </submittedName>
</protein>
<dbReference type="AlphaFoldDB" id="A0A8H5KIE1"/>
<feature type="coiled-coil region" evidence="1">
    <location>
        <begin position="67"/>
        <end position="94"/>
    </location>
</feature>
<evidence type="ECO:0000256" key="2">
    <source>
        <dbReference type="SAM" id="MobiDB-lite"/>
    </source>
</evidence>
<reference evidence="3 4" key="1">
    <citation type="submission" date="2020-05" db="EMBL/GenBank/DDBJ databases">
        <title>Identification and distribution of gene clusters putatively required for synthesis of sphingolipid metabolism inhibitors in phylogenetically diverse species of the filamentous fungus Fusarium.</title>
        <authorList>
            <person name="Kim H.-S."/>
            <person name="Busman M."/>
            <person name="Brown D.W."/>
            <person name="Divon H."/>
            <person name="Uhlig S."/>
            <person name="Proctor R.H."/>
        </authorList>
    </citation>
    <scope>NUCLEOTIDE SEQUENCE [LARGE SCALE GENOMIC DNA]</scope>
    <source>
        <strain evidence="3 4">NRRL 36939</strain>
    </source>
</reference>
<keyword evidence="4" id="KW-1185">Reference proteome</keyword>
<comment type="caution">
    <text evidence="3">The sequence shown here is derived from an EMBL/GenBank/DDBJ whole genome shotgun (WGS) entry which is preliminary data.</text>
</comment>